<dbReference type="Pfam" id="PF12867">
    <property type="entry name" value="DinB_2"/>
    <property type="match status" value="1"/>
</dbReference>
<evidence type="ECO:0000313" key="6">
    <source>
        <dbReference type="EMBL" id="SEL13730.1"/>
    </source>
</evidence>
<dbReference type="InterPro" id="IPR051043">
    <property type="entry name" value="Sulfatase_Mod_Factor_Kinase"/>
</dbReference>
<comment type="pathway">
    <text evidence="3">Amino-acid biosynthesis; ergothioneine biosynthesis.</text>
</comment>
<dbReference type="PANTHER" id="PTHR23150">
    <property type="entry name" value="SULFATASE MODIFYING FACTOR 1, 2"/>
    <property type="match status" value="1"/>
</dbReference>
<dbReference type="InterPro" id="IPR016187">
    <property type="entry name" value="CTDL_fold"/>
</dbReference>
<evidence type="ECO:0000256" key="2">
    <source>
        <dbReference type="ARBA" id="ARBA00023004"/>
    </source>
</evidence>
<dbReference type="InterPro" id="IPR024775">
    <property type="entry name" value="DinB-like"/>
</dbReference>
<dbReference type="AlphaFoldDB" id="A0A1H7MR19"/>
<evidence type="ECO:0000256" key="1">
    <source>
        <dbReference type="ARBA" id="ARBA00023002"/>
    </source>
</evidence>
<dbReference type="InterPro" id="IPR005532">
    <property type="entry name" value="SUMF_dom"/>
</dbReference>
<evidence type="ECO:0000259" key="5">
    <source>
        <dbReference type="Pfam" id="PF12867"/>
    </source>
</evidence>
<evidence type="ECO:0000313" key="7">
    <source>
        <dbReference type="Proteomes" id="UP000198620"/>
    </source>
</evidence>
<dbReference type="InterPro" id="IPR017806">
    <property type="entry name" value="EgtB"/>
</dbReference>
<dbReference type="OrthoDB" id="9768004at2"/>
<dbReference type="Gene3D" id="3.90.1580.10">
    <property type="entry name" value="paralog of FGE (formylglycine-generating enzyme)"/>
    <property type="match status" value="1"/>
</dbReference>
<dbReference type="PANTHER" id="PTHR23150:SF36">
    <property type="entry name" value="HERCYNINE OXYGENASE"/>
    <property type="match status" value="1"/>
</dbReference>
<organism evidence="6 7">
    <name type="scientific">Nitrosovibrio tenuis</name>
    <dbReference type="NCBI Taxonomy" id="1233"/>
    <lineage>
        <taxon>Bacteria</taxon>
        <taxon>Pseudomonadati</taxon>
        <taxon>Pseudomonadota</taxon>
        <taxon>Betaproteobacteria</taxon>
        <taxon>Nitrosomonadales</taxon>
        <taxon>Nitrosomonadaceae</taxon>
        <taxon>Nitrosovibrio</taxon>
    </lineage>
</organism>
<dbReference type="InterPro" id="IPR042095">
    <property type="entry name" value="SUMF_sf"/>
</dbReference>
<gene>
    <name evidence="6" type="ORF">SAMN05216387_105181</name>
</gene>
<sequence>MPQTSSLLTDPLLLSREWTERYDNVRHQTLKLVETLTPEDQMVQSMPEASPAKWHIAHTTWFFETFILVPHLRGYAPFDARFSFLFNSYYKQLGGHPHRTLRSTFSRPSLDQIRLYRTRVDNAMHELLGRGLSAELLRLLELGLNHEQQHQELIVTDIKHAFWMNPLRPSYQPSQMRAVESGASTIAPLTWCRFDEGVYKAGHNKAGHTMRGFAFDNELPRHETYIKPFSIASRLVTNQEYLAFVDNGGYRRTELWLSDAWDHVCANGWTAPLYWERAGDTWVQFTCKGVVPLNPAEPVCHVSFYEADAFARWAGARLPTELEWEIAADSVRDSAKKTDNLLERENFHPAPTQQMSSGQMSLQQIFGDTWEWTSSPYTAYPGYHTPAGAEGEYNGKFMCNQMVLRGGSCVTPESHIRTTYRNFFPPQMRWQFSGIRLAHDCT</sequence>
<dbReference type="NCBIfam" id="TIGR03440">
    <property type="entry name" value="egtB_TIGR03440"/>
    <property type="match status" value="1"/>
</dbReference>
<feature type="domain" description="DinB-like" evidence="5">
    <location>
        <begin position="22"/>
        <end position="153"/>
    </location>
</feature>
<evidence type="ECO:0000256" key="3">
    <source>
        <dbReference type="ARBA" id="ARBA00037882"/>
    </source>
</evidence>
<dbReference type="EMBL" id="FOBH01000005">
    <property type="protein sequence ID" value="SEL13730.1"/>
    <property type="molecule type" value="Genomic_DNA"/>
</dbReference>
<keyword evidence="2" id="KW-0408">Iron</keyword>
<feature type="domain" description="Sulfatase-modifying factor enzyme-like" evidence="4">
    <location>
        <begin position="199"/>
        <end position="438"/>
    </location>
</feature>
<dbReference type="SUPFAM" id="SSF56436">
    <property type="entry name" value="C-type lectin-like"/>
    <property type="match status" value="1"/>
</dbReference>
<dbReference type="Proteomes" id="UP000198620">
    <property type="component" value="Unassembled WGS sequence"/>
</dbReference>
<keyword evidence="7" id="KW-1185">Reference proteome</keyword>
<dbReference type="STRING" id="1233.SAMN05216387_105181"/>
<dbReference type="GO" id="GO:0052699">
    <property type="term" value="P:ergothioneine biosynthetic process"/>
    <property type="evidence" value="ECO:0007669"/>
    <property type="project" value="InterPro"/>
</dbReference>
<dbReference type="Pfam" id="PF03781">
    <property type="entry name" value="FGE-sulfatase"/>
    <property type="match status" value="1"/>
</dbReference>
<reference evidence="6 7" key="1">
    <citation type="submission" date="2016-10" db="EMBL/GenBank/DDBJ databases">
        <authorList>
            <person name="de Groot N.N."/>
        </authorList>
    </citation>
    <scope>NUCLEOTIDE SEQUENCE [LARGE SCALE GENOMIC DNA]</scope>
    <source>
        <strain evidence="6 7">Nv1</strain>
    </source>
</reference>
<evidence type="ECO:0000259" key="4">
    <source>
        <dbReference type="Pfam" id="PF03781"/>
    </source>
</evidence>
<name>A0A1H7MR19_9PROT</name>
<protein>
    <submittedName>
        <fullName evidence="6">Ergothioneine biosynthesis protein EgtB</fullName>
    </submittedName>
</protein>
<dbReference type="RefSeq" id="WP_090828628.1">
    <property type="nucleotide sequence ID" value="NZ_FOBH01000005.1"/>
</dbReference>
<proteinExistence type="predicted"/>
<keyword evidence="1" id="KW-0560">Oxidoreductase</keyword>
<accession>A0A1H7MR19</accession>